<evidence type="ECO:0000313" key="2">
    <source>
        <dbReference type="Proteomes" id="UP000196475"/>
    </source>
</evidence>
<dbReference type="AlphaFoldDB" id="A0A1Y3PZ43"/>
<dbReference type="Proteomes" id="UP000196475">
    <property type="component" value="Unassembled WGS sequence"/>
</dbReference>
<reference evidence="2" key="1">
    <citation type="submission" date="2016-06" db="EMBL/GenBank/DDBJ databases">
        <authorList>
            <person name="Nascimento L."/>
            <person name="Pereira R.V."/>
            <person name="Martins L.F."/>
            <person name="Quaggio R.B."/>
            <person name="Silva A.M."/>
            <person name="Setubal J.C."/>
        </authorList>
    </citation>
    <scope>NUCLEOTIDE SEQUENCE [LARGE SCALE GENOMIC DNA]</scope>
</reference>
<dbReference type="Pfam" id="PF14035">
    <property type="entry name" value="YlzJ"/>
    <property type="match status" value="1"/>
</dbReference>
<accession>A0A1Y3PZ43</accession>
<proteinExistence type="predicted"/>
<gene>
    <name evidence="1" type="ORF">BAA01_02380</name>
</gene>
<protein>
    <submittedName>
        <fullName evidence="1">Uncharacterized protein</fullName>
    </submittedName>
</protein>
<name>A0A1Y3PZ43_9BACI</name>
<evidence type="ECO:0000313" key="1">
    <source>
        <dbReference type="EMBL" id="OUM89639.1"/>
    </source>
</evidence>
<dbReference type="InterPro" id="IPR025619">
    <property type="entry name" value="YlzJ"/>
</dbReference>
<dbReference type="EMBL" id="LZRT01000036">
    <property type="protein sequence ID" value="OUM89639.1"/>
    <property type="molecule type" value="Genomic_DNA"/>
</dbReference>
<sequence>MIIYSAMPVEYILEGMDQERHFQEVQINDMTMIIEPLTPAQYRIVRLISPNPQDYLNAKYAPGRVIHFRPSP</sequence>
<organism evidence="1 2">
    <name type="scientific">Bacillus thermozeamaize</name>
    <dbReference type="NCBI Taxonomy" id="230954"/>
    <lineage>
        <taxon>Bacteria</taxon>
        <taxon>Bacillati</taxon>
        <taxon>Bacillota</taxon>
        <taxon>Bacilli</taxon>
        <taxon>Bacillales</taxon>
        <taxon>Bacillaceae</taxon>
        <taxon>Bacillus</taxon>
    </lineage>
</organism>
<comment type="caution">
    <text evidence="1">The sequence shown here is derived from an EMBL/GenBank/DDBJ whole genome shotgun (WGS) entry which is preliminary data.</text>
</comment>